<accession>A0A822XQU3</accession>
<evidence type="ECO:0000313" key="2">
    <source>
        <dbReference type="Proteomes" id="UP000607653"/>
    </source>
</evidence>
<name>A0A822XQU3_NELNU</name>
<keyword evidence="2" id="KW-1185">Reference proteome</keyword>
<comment type="caution">
    <text evidence="1">The sequence shown here is derived from an EMBL/GenBank/DDBJ whole genome shotgun (WGS) entry which is preliminary data.</text>
</comment>
<evidence type="ECO:0000313" key="1">
    <source>
        <dbReference type="EMBL" id="DAD21115.1"/>
    </source>
</evidence>
<gene>
    <name evidence="1" type="ORF">HUJ06_022579</name>
</gene>
<protein>
    <submittedName>
        <fullName evidence="1">Uncharacterized protein</fullName>
    </submittedName>
</protein>
<organism evidence="1 2">
    <name type="scientific">Nelumbo nucifera</name>
    <name type="common">Sacred lotus</name>
    <dbReference type="NCBI Taxonomy" id="4432"/>
    <lineage>
        <taxon>Eukaryota</taxon>
        <taxon>Viridiplantae</taxon>
        <taxon>Streptophyta</taxon>
        <taxon>Embryophyta</taxon>
        <taxon>Tracheophyta</taxon>
        <taxon>Spermatophyta</taxon>
        <taxon>Magnoliopsida</taxon>
        <taxon>Proteales</taxon>
        <taxon>Nelumbonaceae</taxon>
        <taxon>Nelumbo</taxon>
    </lineage>
</organism>
<proteinExistence type="predicted"/>
<sequence>MATPTHVRVALYNIFWVGGCFSDDVDVMDKPLMILFQTKHKKHRGGGDC</sequence>
<reference evidence="1 2" key="1">
    <citation type="journal article" date="2020" name="Mol. Biol. Evol.">
        <title>Distinct Expression and Methylation Patterns for Genes with Different Fates following a Single Whole-Genome Duplication in Flowering Plants.</title>
        <authorList>
            <person name="Shi T."/>
            <person name="Rahmani R.S."/>
            <person name="Gugger P.F."/>
            <person name="Wang M."/>
            <person name="Li H."/>
            <person name="Zhang Y."/>
            <person name="Li Z."/>
            <person name="Wang Q."/>
            <person name="Van de Peer Y."/>
            <person name="Marchal K."/>
            <person name="Chen J."/>
        </authorList>
    </citation>
    <scope>NUCLEOTIDE SEQUENCE [LARGE SCALE GENOMIC DNA]</scope>
    <source>
        <tissue evidence="1">Leaf</tissue>
    </source>
</reference>
<dbReference type="Proteomes" id="UP000607653">
    <property type="component" value="Unassembled WGS sequence"/>
</dbReference>
<dbReference type="EMBL" id="DUZY01000001">
    <property type="protein sequence ID" value="DAD21115.1"/>
    <property type="molecule type" value="Genomic_DNA"/>
</dbReference>
<dbReference type="AlphaFoldDB" id="A0A822XQU3"/>